<evidence type="ECO:0000313" key="1">
    <source>
        <dbReference type="EMBL" id="CAI9753637.1"/>
    </source>
</evidence>
<dbReference type="Proteomes" id="UP000834106">
    <property type="component" value="Chromosome 1"/>
</dbReference>
<protein>
    <submittedName>
        <fullName evidence="1">Uncharacterized protein</fullName>
    </submittedName>
</protein>
<name>A0AAD1YRM9_9LAMI</name>
<dbReference type="EMBL" id="OU503036">
    <property type="protein sequence ID" value="CAI9753637.1"/>
    <property type="molecule type" value="Genomic_DNA"/>
</dbReference>
<evidence type="ECO:0000313" key="2">
    <source>
        <dbReference type="Proteomes" id="UP000834106"/>
    </source>
</evidence>
<accession>A0AAD1YRM9</accession>
<organism evidence="1 2">
    <name type="scientific">Fraxinus pennsylvanica</name>
    <dbReference type="NCBI Taxonomy" id="56036"/>
    <lineage>
        <taxon>Eukaryota</taxon>
        <taxon>Viridiplantae</taxon>
        <taxon>Streptophyta</taxon>
        <taxon>Embryophyta</taxon>
        <taxon>Tracheophyta</taxon>
        <taxon>Spermatophyta</taxon>
        <taxon>Magnoliopsida</taxon>
        <taxon>eudicotyledons</taxon>
        <taxon>Gunneridae</taxon>
        <taxon>Pentapetalae</taxon>
        <taxon>asterids</taxon>
        <taxon>lamiids</taxon>
        <taxon>Lamiales</taxon>
        <taxon>Oleaceae</taxon>
        <taxon>Oleeae</taxon>
        <taxon>Fraxinus</taxon>
    </lineage>
</organism>
<keyword evidence="2" id="KW-1185">Reference proteome</keyword>
<reference evidence="1" key="1">
    <citation type="submission" date="2023-05" db="EMBL/GenBank/DDBJ databases">
        <authorList>
            <person name="Huff M."/>
        </authorList>
    </citation>
    <scope>NUCLEOTIDE SEQUENCE</scope>
</reference>
<dbReference type="AlphaFoldDB" id="A0AAD1YRM9"/>
<gene>
    <name evidence="1" type="ORF">FPE_LOCUS1068</name>
</gene>
<sequence>MDCVFQFFSGRGGCGWGLSIPLRRQQKLMTRLRILMSGRNAITNFPIVANEDGNDNSSTSPSSSSLSSILDAKLRKCDKWQYPSITCLRLDPEKPHIGVWQKGAEVQSDSNWVMTVELGKKNSEC</sequence>
<proteinExistence type="predicted"/>